<dbReference type="Gene3D" id="3.40.630.20">
    <property type="entry name" value="Peptidase C15, pyroglutamyl peptidase I-like"/>
    <property type="match status" value="1"/>
</dbReference>
<proteinExistence type="inferred from homology"/>
<evidence type="ECO:0000313" key="7">
    <source>
        <dbReference type="Proteomes" id="UP000236333"/>
    </source>
</evidence>
<protein>
    <submittedName>
        <fullName evidence="6">Pyrrolidone-carboxylate peptidase</fullName>
    </submittedName>
</protein>
<dbReference type="AlphaFoldDB" id="A0A2J7ZVB9"/>
<dbReference type="OrthoDB" id="407146at2759"/>
<comment type="caution">
    <text evidence="6">The sequence shown here is derived from an EMBL/GenBank/DDBJ whole genome shotgun (WGS) entry which is preliminary data.</text>
</comment>
<keyword evidence="7" id="KW-1185">Reference proteome</keyword>
<keyword evidence="3" id="KW-0378">Hydrolase</keyword>
<evidence type="ECO:0000313" key="6">
    <source>
        <dbReference type="EMBL" id="PNH04199.1"/>
    </source>
</evidence>
<evidence type="ECO:0000256" key="3">
    <source>
        <dbReference type="ARBA" id="ARBA00022801"/>
    </source>
</evidence>
<dbReference type="Proteomes" id="UP000236333">
    <property type="component" value="Unassembled WGS sequence"/>
</dbReference>
<reference evidence="6 7" key="1">
    <citation type="journal article" date="2017" name="Mol. Biol. Evol.">
        <title>The 4-celled Tetrabaena socialis nuclear genome reveals the essential components for genetic control of cell number at the origin of multicellularity in the volvocine lineage.</title>
        <authorList>
            <person name="Featherston J."/>
            <person name="Arakaki Y."/>
            <person name="Hanschen E.R."/>
            <person name="Ferris P.J."/>
            <person name="Michod R.E."/>
            <person name="Olson B.J.S.C."/>
            <person name="Nozaki H."/>
            <person name="Durand P.M."/>
        </authorList>
    </citation>
    <scope>NUCLEOTIDE SEQUENCE [LARGE SCALE GENOMIC DNA]</scope>
    <source>
        <strain evidence="6 7">NIES-571</strain>
    </source>
</reference>
<dbReference type="GO" id="GO:0006508">
    <property type="term" value="P:proteolysis"/>
    <property type="evidence" value="ECO:0007669"/>
    <property type="project" value="UniProtKB-KW"/>
</dbReference>
<evidence type="ECO:0000256" key="1">
    <source>
        <dbReference type="ARBA" id="ARBA00006641"/>
    </source>
</evidence>
<dbReference type="GO" id="GO:0008234">
    <property type="term" value="F:cysteine-type peptidase activity"/>
    <property type="evidence" value="ECO:0007669"/>
    <property type="project" value="UniProtKB-KW"/>
</dbReference>
<organism evidence="6 7">
    <name type="scientific">Tetrabaena socialis</name>
    <dbReference type="NCBI Taxonomy" id="47790"/>
    <lineage>
        <taxon>Eukaryota</taxon>
        <taxon>Viridiplantae</taxon>
        <taxon>Chlorophyta</taxon>
        <taxon>core chlorophytes</taxon>
        <taxon>Chlorophyceae</taxon>
        <taxon>CS clade</taxon>
        <taxon>Chlamydomonadales</taxon>
        <taxon>Tetrabaenaceae</taxon>
        <taxon>Tetrabaena</taxon>
    </lineage>
</organism>
<keyword evidence="4" id="KW-0788">Thiol protease</keyword>
<dbReference type="InterPro" id="IPR016125">
    <property type="entry name" value="Peptidase_C15-like"/>
</dbReference>
<dbReference type="Pfam" id="PF01470">
    <property type="entry name" value="Peptidase_C15"/>
    <property type="match status" value="1"/>
</dbReference>
<dbReference type="PANTHER" id="PTHR23402">
    <property type="entry name" value="PROTEASE FAMILY C15 PYROGLUTAMYL-PEPTIDASE I-RELATED"/>
    <property type="match status" value="1"/>
</dbReference>
<feature type="compositionally biased region" description="Polar residues" evidence="5">
    <location>
        <begin position="379"/>
        <end position="393"/>
    </location>
</feature>
<feature type="compositionally biased region" description="Low complexity" evidence="5">
    <location>
        <begin position="54"/>
        <end position="73"/>
    </location>
</feature>
<gene>
    <name evidence="6" type="ORF">TSOC_009662</name>
</gene>
<feature type="non-terminal residue" evidence="6">
    <location>
        <position position="1"/>
    </location>
</feature>
<dbReference type="InterPro" id="IPR036440">
    <property type="entry name" value="Peptidase_C15-like_sf"/>
</dbReference>
<evidence type="ECO:0000256" key="2">
    <source>
        <dbReference type="ARBA" id="ARBA00022670"/>
    </source>
</evidence>
<dbReference type="EMBL" id="PGGS01000413">
    <property type="protein sequence ID" value="PNH04199.1"/>
    <property type="molecule type" value="Genomic_DNA"/>
</dbReference>
<name>A0A2J7ZVB9_9CHLO</name>
<dbReference type="PANTHER" id="PTHR23402:SF1">
    <property type="entry name" value="PYROGLUTAMYL-PEPTIDASE I"/>
    <property type="match status" value="1"/>
</dbReference>
<feature type="region of interest" description="Disordered" evidence="5">
    <location>
        <begin position="379"/>
        <end position="402"/>
    </location>
</feature>
<keyword evidence="2" id="KW-0645">Protease</keyword>
<feature type="region of interest" description="Disordered" evidence="5">
    <location>
        <begin position="1"/>
        <end position="93"/>
    </location>
</feature>
<accession>A0A2J7ZVB9</accession>
<dbReference type="SUPFAM" id="SSF53182">
    <property type="entry name" value="Pyrrolidone carboxyl peptidase (pyroglutamate aminopeptidase)"/>
    <property type="match status" value="1"/>
</dbReference>
<feature type="compositionally biased region" description="Basic residues" evidence="5">
    <location>
        <begin position="20"/>
        <end position="52"/>
    </location>
</feature>
<comment type="similarity">
    <text evidence="1">Belongs to the peptidase C15 family.</text>
</comment>
<evidence type="ECO:0000256" key="4">
    <source>
        <dbReference type="ARBA" id="ARBA00022807"/>
    </source>
</evidence>
<feature type="region of interest" description="Disordered" evidence="5">
    <location>
        <begin position="191"/>
        <end position="217"/>
    </location>
</feature>
<evidence type="ECO:0000256" key="5">
    <source>
        <dbReference type="SAM" id="MobiDB-lite"/>
    </source>
</evidence>
<sequence length="402" mass="42594">PELSGIPSPPRTAGAGSGRPRLRASARSSGRGRQRSRSSHYSRVAARRHPPLPRRSQPLSSHYSSHYCSPHLSTPAQRPRVSAAVSGPGLMPPSRGLAADSHLHCCCPPGLRAPGRAMAQPSTEFCVTGFGPFRGVGKNPTEQLVLWLQQQLEGGALHEQLGPHIRVRNTSVLRVAADDVDAFLASLGPDLDAEAQQGGGAASPTPPPATDTDAQAPFSRGEGRQLVLLHLGVANEALQFRLESRAYNCATFRVPDERGWQPQEHELDPGLGTQSYCGTALPLGALAARLVAAGHPCTVSEDAGLFVCNWTYYRSCRHAQARGWHSLFVHVPMFAVVGEEAQRAFVLDVIRGIADCLAGGAPAAAAPAAFLHARRNPNHSSPLNHSPLTTATVQGGYEDPGG</sequence>